<dbReference type="EMBL" id="FO203431">
    <property type="protein sequence ID" value="CCH90081.1"/>
    <property type="molecule type" value="Genomic_DNA"/>
</dbReference>
<keyword evidence="2" id="KW-1185">Reference proteome</keyword>
<accession>I4F368</accession>
<dbReference type="HOGENOM" id="CLU_979402_0_0_11"/>
<evidence type="ECO:0000313" key="2">
    <source>
        <dbReference type="Proteomes" id="UP000006461"/>
    </source>
</evidence>
<dbReference type="AlphaFoldDB" id="I4F368"/>
<name>I4F368_MODI5</name>
<evidence type="ECO:0000313" key="1">
    <source>
        <dbReference type="EMBL" id="CCH90081.1"/>
    </source>
</evidence>
<organism evidence="1 2">
    <name type="scientific">Modestobacter italicus (strain DSM 44449 / CECT 9708 / BC 501)</name>
    <dbReference type="NCBI Taxonomy" id="2732864"/>
    <lineage>
        <taxon>Bacteria</taxon>
        <taxon>Bacillati</taxon>
        <taxon>Actinomycetota</taxon>
        <taxon>Actinomycetes</taxon>
        <taxon>Geodermatophilales</taxon>
        <taxon>Geodermatophilaceae</taxon>
        <taxon>Modestobacter</taxon>
    </lineage>
</organism>
<evidence type="ECO:0008006" key="3">
    <source>
        <dbReference type="Google" id="ProtNLM"/>
    </source>
</evidence>
<dbReference type="OMA" id="DRWPWWG"/>
<dbReference type="KEGG" id="mmar:MODMU_4700"/>
<dbReference type="eggNOG" id="COG5662">
    <property type="taxonomic scope" value="Bacteria"/>
</dbReference>
<proteinExistence type="predicted"/>
<gene>
    <name evidence="1" type="ordered locus">MODMU_4700</name>
</gene>
<sequence>MSTRVVDGRARVVREIRAAAPLMADLAAPVPASGPWLTAVLNVQPARPLSPVFTRAVVVEGAGPRVDGLALLSYRRRGPATAVTLLGADPGPLPGGRPTGRLYARDDDVAGRLADGVADLLDGLRGPWTLQLAGLPLGDPTLRRLAAALPDSSLATSRSRRLVDELDTVAEVHRTRDPAEVERRLPAVLARVPDRRRTFVRAAARLHAAIGQLEVAWVAGPHGPAAVLLTLLDRRPTGEDRWPWWGSSDVGGLRRELGSPTVALTAAAGLRRLGRRGAARQLSG</sequence>
<dbReference type="Proteomes" id="UP000006461">
    <property type="component" value="Chromosome"/>
</dbReference>
<protein>
    <recommendedName>
        <fullName evidence="3">BioF2-like acetyltransferase domain-containing protein</fullName>
    </recommendedName>
</protein>
<reference evidence="1 2" key="1">
    <citation type="journal article" date="2012" name="J. Bacteriol.">
        <title>Genome Sequence of Radiation-Resistant Modestobacter marinus Strain BC501, a Representative Actinobacterium That Thrives on Calcareous Stone Surfaces.</title>
        <authorList>
            <person name="Normand P."/>
            <person name="Gury J."/>
            <person name="Pujic P."/>
            <person name="Chouaia B."/>
            <person name="Crotti E."/>
            <person name="Brusetti L."/>
            <person name="Daffonchio D."/>
            <person name="Vacherie B."/>
            <person name="Barbe V."/>
            <person name="Medigue C."/>
            <person name="Calteau A."/>
            <person name="Ghodhbane-Gtari F."/>
            <person name="Essoussi I."/>
            <person name="Nouioui I."/>
            <person name="Abbassi-Ghozzi I."/>
            <person name="Gtari M."/>
        </authorList>
    </citation>
    <scope>NUCLEOTIDE SEQUENCE [LARGE SCALE GENOMIC DNA]</scope>
    <source>
        <strain evidence="2">BC 501</strain>
    </source>
</reference>